<keyword evidence="5" id="KW-0694">RNA-binding</keyword>
<dbReference type="GO" id="GO:0003723">
    <property type="term" value="F:RNA binding"/>
    <property type="evidence" value="ECO:0007669"/>
    <property type="project" value="UniProtKB-KW"/>
</dbReference>
<feature type="domain" description="TROVE" evidence="7">
    <location>
        <begin position="1"/>
        <end position="365"/>
    </location>
</feature>
<evidence type="ECO:0000256" key="5">
    <source>
        <dbReference type="ARBA" id="ARBA00022884"/>
    </source>
</evidence>
<reference evidence="8" key="1">
    <citation type="submission" date="2018-11" db="EMBL/GenBank/DDBJ databases">
        <authorList>
            <person name="Alioto T."/>
            <person name="Alioto T."/>
        </authorList>
    </citation>
    <scope>NUCLEOTIDE SEQUENCE</scope>
</reference>
<dbReference type="SUPFAM" id="SSF53300">
    <property type="entry name" value="vWA-like"/>
    <property type="match status" value="1"/>
</dbReference>
<evidence type="ECO:0000256" key="3">
    <source>
        <dbReference type="ARBA" id="ARBA00022490"/>
    </source>
</evidence>
<dbReference type="PANTHER" id="PTHR14202:SF0">
    <property type="entry name" value="RNA-BINDING PROTEIN RO60"/>
    <property type="match status" value="1"/>
</dbReference>
<evidence type="ECO:0000313" key="9">
    <source>
        <dbReference type="Proteomes" id="UP000596742"/>
    </source>
</evidence>
<dbReference type="Gene3D" id="3.40.50.410">
    <property type="entry name" value="von Willebrand factor, type A domain"/>
    <property type="match status" value="1"/>
</dbReference>
<dbReference type="Pfam" id="PF05731">
    <property type="entry name" value="TROVE"/>
    <property type="match status" value="1"/>
</dbReference>
<accession>A0A8B6CYK8</accession>
<dbReference type="Proteomes" id="UP000596742">
    <property type="component" value="Unassembled WGS sequence"/>
</dbReference>
<evidence type="ECO:0000313" key="8">
    <source>
        <dbReference type="EMBL" id="VDI11115.1"/>
    </source>
</evidence>
<dbReference type="InterPro" id="IPR040322">
    <property type="entry name" value="TROVE2"/>
</dbReference>
<dbReference type="InterPro" id="IPR008858">
    <property type="entry name" value="TROVE_dom"/>
</dbReference>
<comment type="similarity">
    <text evidence="2">Belongs to the Ro 60 kDa family.</text>
</comment>
<dbReference type="InterPro" id="IPR037214">
    <property type="entry name" value="TROVE_dom_sf"/>
</dbReference>
<dbReference type="GO" id="GO:0046872">
    <property type="term" value="F:metal ion binding"/>
    <property type="evidence" value="ECO:0007669"/>
    <property type="project" value="UniProtKB-KW"/>
</dbReference>
<dbReference type="Pfam" id="PF25045">
    <property type="entry name" value="vWA_Ro60"/>
    <property type="match status" value="1"/>
</dbReference>
<evidence type="ECO:0000256" key="4">
    <source>
        <dbReference type="ARBA" id="ARBA00022723"/>
    </source>
</evidence>
<evidence type="ECO:0000256" key="1">
    <source>
        <dbReference type="ARBA" id="ARBA00004496"/>
    </source>
</evidence>
<keyword evidence="4" id="KW-0479">Metal-binding</keyword>
<comment type="subcellular location">
    <subcellularLocation>
        <location evidence="1">Cytoplasm</location>
    </subcellularLocation>
</comment>
<name>A0A8B6CYK8_MYTGA</name>
<dbReference type="AlphaFoldDB" id="A0A8B6CYK8"/>
<dbReference type="EMBL" id="UYJE01002487">
    <property type="protein sequence ID" value="VDI11115.1"/>
    <property type="molecule type" value="Genomic_DNA"/>
</dbReference>
<evidence type="ECO:0000256" key="6">
    <source>
        <dbReference type="ARBA" id="ARBA00023274"/>
    </source>
</evidence>
<evidence type="ECO:0000259" key="7">
    <source>
        <dbReference type="PROSITE" id="PS50988"/>
    </source>
</evidence>
<gene>
    <name evidence="8" type="ORF">MGAL_10B002806</name>
</gene>
<dbReference type="PANTHER" id="PTHR14202">
    <property type="entry name" value="60 KDA RIBONUCLEOPROTEIN SSA/RO"/>
    <property type="match status" value="1"/>
</dbReference>
<proteinExistence type="inferred from homology"/>
<keyword evidence="9" id="KW-1185">Reference proteome</keyword>
<dbReference type="InterPro" id="IPR056800">
    <property type="entry name" value="vWA_Ro60"/>
</dbReference>
<dbReference type="OrthoDB" id="6098064at2759"/>
<comment type="caution">
    <text evidence="8">The sequence shown here is derived from an EMBL/GenBank/DDBJ whole genome shotgun (WGS) entry which is preliminary data.</text>
</comment>
<sequence>MDKHINKDEYFVRRFLCLGSKDNVYRSNAQHSKFSRNDVPFIERLIADRGIEVMDWIYDVSVNNKACRQEPTMFAYAFCMVHGDEDVKNYGYQMLSNICRTPTHLFQFQNYCEELNMQKNNKSGWGRRHRMGISKWYNNFADKAPKLAHLVTKYKKRSKWNHRDIVRLAHVKPQNERIRTILKFIVNKEMNDVITLHDSLDVDDRDDKIVKEQKEQHTEVKTFLRAVIEAKNCEDKMQLIELITEHGLAREHIPNSFLSEKEVWRVLLRTMPLTAMIRNIGKMTQLGIFEDEHASFFVNLVREKMNSEVLQKAKVHPMKILFALKQYNEGKGDQCRLDWRPSHAITTIFEKAFIDSVRLQPRTDKRYLLAVSVSGEMNKKLVGSPLTASEAAGAMVHTIVKQNDRVETLLFKNNLERPYISTINPDDNLNSIKRKLDILSSSKGHHINFGTWARDNNNFDVIMIFTDTLKGEGDSRVAEPFDYFCQSHGVGAPNHVRVIVAMTGKPSDQVDDVEPRDGQTLHVIGFDPSTPQIINSFISGFNFQL</sequence>
<dbReference type="GO" id="GO:1990904">
    <property type="term" value="C:ribonucleoprotein complex"/>
    <property type="evidence" value="ECO:0007669"/>
    <property type="project" value="UniProtKB-KW"/>
</dbReference>
<keyword evidence="6" id="KW-0687">Ribonucleoprotein</keyword>
<keyword evidence="3" id="KW-0963">Cytoplasm</keyword>
<dbReference type="InterPro" id="IPR036465">
    <property type="entry name" value="vWFA_dom_sf"/>
</dbReference>
<evidence type="ECO:0000256" key="2">
    <source>
        <dbReference type="ARBA" id="ARBA00007814"/>
    </source>
</evidence>
<organism evidence="8 9">
    <name type="scientific">Mytilus galloprovincialis</name>
    <name type="common">Mediterranean mussel</name>
    <dbReference type="NCBI Taxonomy" id="29158"/>
    <lineage>
        <taxon>Eukaryota</taxon>
        <taxon>Metazoa</taxon>
        <taxon>Spiralia</taxon>
        <taxon>Lophotrochozoa</taxon>
        <taxon>Mollusca</taxon>
        <taxon>Bivalvia</taxon>
        <taxon>Autobranchia</taxon>
        <taxon>Pteriomorphia</taxon>
        <taxon>Mytilida</taxon>
        <taxon>Mytiloidea</taxon>
        <taxon>Mytilidae</taxon>
        <taxon>Mytilinae</taxon>
        <taxon>Mytilus</taxon>
    </lineage>
</organism>
<dbReference type="PROSITE" id="PS50988">
    <property type="entry name" value="TROVE"/>
    <property type="match status" value="1"/>
</dbReference>
<dbReference type="GO" id="GO:0005737">
    <property type="term" value="C:cytoplasm"/>
    <property type="evidence" value="ECO:0007669"/>
    <property type="project" value="UniProtKB-SubCell"/>
</dbReference>
<protein>
    <recommendedName>
        <fullName evidence="7">TROVE domain-containing protein</fullName>
    </recommendedName>
</protein>
<dbReference type="SUPFAM" id="SSF140864">
    <property type="entry name" value="TROVE domain-like"/>
    <property type="match status" value="1"/>
</dbReference>